<dbReference type="RefSeq" id="WP_189621722.1">
    <property type="nucleotide sequence ID" value="NZ_BMZA01000011.1"/>
</dbReference>
<accession>A0A918PHN5</accession>
<dbReference type="Proteomes" id="UP000648075">
    <property type="component" value="Unassembled WGS sequence"/>
</dbReference>
<dbReference type="NCBIfam" id="TIGR02606">
    <property type="entry name" value="antidote_CC2985"/>
    <property type="match status" value="1"/>
</dbReference>
<dbReference type="AlphaFoldDB" id="A0A918PHN5"/>
<organism evidence="3 4">
    <name type="scientific">Novosphingobium colocasiae</name>
    <dbReference type="NCBI Taxonomy" id="1256513"/>
    <lineage>
        <taxon>Bacteria</taxon>
        <taxon>Pseudomonadati</taxon>
        <taxon>Pseudomonadota</taxon>
        <taxon>Alphaproteobacteria</taxon>
        <taxon>Sphingomonadales</taxon>
        <taxon>Sphingomonadaceae</taxon>
        <taxon>Novosphingobium</taxon>
    </lineage>
</organism>
<evidence type="ECO:0000313" key="3">
    <source>
        <dbReference type="EMBL" id="GGZ10531.1"/>
    </source>
</evidence>
<name>A0A918PHN5_9SPHN</name>
<dbReference type="SUPFAM" id="SSF47598">
    <property type="entry name" value="Ribbon-helix-helix"/>
    <property type="match status" value="1"/>
</dbReference>
<dbReference type="EMBL" id="BMZA01000011">
    <property type="protein sequence ID" value="GGZ10531.1"/>
    <property type="molecule type" value="Genomic_DNA"/>
</dbReference>
<evidence type="ECO:0000256" key="1">
    <source>
        <dbReference type="ARBA" id="ARBA00008580"/>
    </source>
</evidence>
<proteinExistence type="inferred from homology"/>
<reference evidence="3" key="1">
    <citation type="journal article" date="2014" name="Int. J. Syst. Evol. Microbiol.">
        <title>Complete genome sequence of Corynebacterium casei LMG S-19264T (=DSM 44701T), isolated from a smear-ripened cheese.</title>
        <authorList>
            <consortium name="US DOE Joint Genome Institute (JGI-PGF)"/>
            <person name="Walter F."/>
            <person name="Albersmeier A."/>
            <person name="Kalinowski J."/>
            <person name="Ruckert C."/>
        </authorList>
    </citation>
    <scope>NUCLEOTIDE SEQUENCE</scope>
    <source>
        <strain evidence="3">KCTC 32255</strain>
    </source>
</reference>
<evidence type="ECO:0008006" key="5">
    <source>
        <dbReference type="Google" id="ProtNLM"/>
    </source>
</evidence>
<dbReference type="InterPro" id="IPR010985">
    <property type="entry name" value="Ribbon_hlx_hlx"/>
</dbReference>
<gene>
    <name evidence="3" type="ORF">GCM10011614_26820</name>
</gene>
<evidence type="ECO:0000313" key="4">
    <source>
        <dbReference type="Proteomes" id="UP000648075"/>
    </source>
</evidence>
<dbReference type="PANTHER" id="PTHR36582:SF2">
    <property type="entry name" value="ANTITOXIN PARD"/>
    <property type="match status" value="1"/>
</dbReference>
<sequence length="89" mass="9799">MNVSLTPELESLIHQKVSAGRYTSASEVVREALRLMDERDQMQELYKASLRDKIAAGMASLRAGQGSDGEAFMARLDADLAAIEAQERE</sequence>
<dbReference type="PANTHER" id="PTHR36582">
    <property type="entry name" value="ANTITOXIN PARD"/>
    <property type="match status" value="1"/>
</dbReference>
<comment type="similarity">
    <text evidence="1">Belongs to the ParD antitoxin family.</text>
</comment>
<dbReference type="Gene3D" id="6.10.10.120">
    <property type="entry name" value="Antitoxin ParD1-like"/>
    <property type="match status" value="1"/>
</dbReference>
<dbReference type="InterPro" id="IPR022789">
    <property type="entry name" value="ParD"/>
</dbReference>
<reference evidence="3" key="2">
    <citation type="submission" date="2020-09" db="EMBL/GenBank/DDBJ databases">
        <authorList>
            <person name="Sun Q."/>
            <person name="Kim S."/>
        </authorList>
    </citation>
    <scope>NUCLEOTIDE SEQUENCE</scope>
    <source>
        <strain evidence="3">KCTC 32255</strain>
    </source>
</reference>
<dbReference type="GO" id="GO:0006355">
    <property type="term" value="P:regulation of DNA-templated transcription"/>
    <property type="evidence" value="ECO:0007669"/>
    <property type="project" value="InterPro"/>
</dbReference>
<dbReference type="CDD" id="cd22231">
    <property type="entry name" value="RHH_NikR_HicB-like"/>
    <property type="match status" value="1"/>
</dbReference>
<dbReference type="Pfam" id="PF03693">
    <property type="entry name" value="ParD_antitoxin"/>
    <property type="match status" value="1"/>
</dbReference>
<dbReference type="InterPro" id="IPR038296">
    <property type="entry name" value="ParD_sf"/>
</dbReference>
<evidence type="ECO:0000256" key="2">
    <source>
        <dbReference type="ARBA" id="ARBA00022649"/>
    </source>
</evidence>
<comment type="caution">
    <text evidence="3">The sequence shown here is derived from an EMBL/GenBank/DDBJ whole genome shotgun (WGS) entry which is preliminary data.</text>
</comment>
<keyword evidence="4" id="KW-1185">Reference proteome</keyword>
<protein>
    <recommendedName>
        <fullName evidence="5">Type II toxin-antitoxin system ParD family antitoxin</fullName>
    </recommendedName>
</protein>
<keyword evidence="2" id="KW-1277">Toxin-antitoxin system</keyword>